<evidence type="ECO:0000313" key="1">
    <source>
        <dbReference type="EMBL" id="KDR28880.1"/>
    </source>
</evidence>
<protein>
    <submittedName>
        <fullName evidence="1">Uncharacterized protein</fullName>
    </submittedName>
</protein>
<name>A0A656QHT1_9BURK</name>
<accession>A0A656QHT1</accession>
<proteinExistence type="predicted"/>
<dbReference type="RefSeq" id="WP_035508183.1">
    <property type="nucleotide sequence ID" value="NZ_JFHD01000016.1"/>
</dbReference>
<organism evidence="1 2">
    <name type="scientific">Caballeronia zhejiangensis</name>
    <dbReference type="NCBI Taxonomy" id="871203"/>
    <lineage>
        <taxon>Bacteria</taxon>
        <taxon>Pseudomonadati</taxon>
        <taxon>Pseudomonadota</taxon>
        <taxon>Betaproteobacteria</taxon>
        <taxon>Burkholderiales</taxon>
        <taxon>Burkholderiaceae</taxon>
        <taxon>Caballeronia</taxon>
    </lineage>
</organism>
<reference evidence="1 2" key="1">
    <citation type="submission" date="2014-03" db="EMBL/GenBank/DDBJ databases">
        <title>Draft Genome Sequences of Four Burkholderia Strains.</title>
        <authorList>
            <person name="Liu X.Y."/>
            <person name="Li C.X."/>
            <person name="Xu J.H."/>
        </authorList>
    </citation>
    <scope>NUCLEOTIDE SEQUENCE [LARGE SCALE GENOMIC DNA]</scope>
    <source>
        <strain evidence="1 2">OP-1</strain>
    </source>
</reference>
<keyword evidence="2" id="KW-1185">Reference proteome</keyword>
<dbReference type="AlphaFoldDB" id="A0A656QHT1"/>
<dbReference type="Proteomes" id="UP000027451">
    <property type="component" value="Unassembled WGS sequence"/>
</dbReference>
<gene>
    <name evidence="1" type="ORF">BG60_09090</name>
</gene>
<sequence>MLPIIRKHVPMATTARDHIQKIFAAKLWLQPSLATSQFCTLFGMSHRRSSLFLEAREPATLRHRTGLRHVAHLNKPEVIEAYRACFRGEEPSPELLNLVDKPKRGSVPREKPVAKDISRLFQRAKSGRLEDVVSLRAKIGDLLRRQRPTSGAFAPAEKLDALLLQQLSEKFSYSREVSARLTRELATLRSREASMRANAK</sequence>
<evidence type="ECO:0000313" key="2">
    <source>
        <dbReference type="Proteomes" id="UP000027451"/>
    </source>
</evidence>
<comment type="caution">
    <text evidence="1">The sequence shown here is derived from an EMBL/GenBank/DDBJ whole genome shotgun (WGS) entry which is preliminary data.</text>
</comment>
<dbReference type="EMBL" id="JFHD01000016">
    <property type="protein sequence ID" value="KDR28880.1"/>
    <property type="molecule type" value="Genomic_DNA"/>
</dbReference>